<feature type="region of interest" description="Disordered" evidence="1">
    <location>
        <begin position="1"/>
        <end position="143"/>
    </location>
</feature>
<organism evidence="2 3">
    <name type="scientific">Mycena chlorophos</name>
    <name type="common">Agaric fungus</name>
    <name type="synonym">Agaricus chlorophos</name>
    <dbReference type="NCBI Taxonomy" id="658473"/>
    <lineage>
        <taxon>Eukaryota</taxon>
        <taxon>Fungi</taxon>
        <taxon>Dikarya</taxon>
        <taxon>Basidiomycota</taxon>
        <taxon>Agaricomycotina</taxon>
        <taxon>Agaricomycetes</taxon>
        <taxon>Agaricomycetidae</taxon>
        <taxon>Agaricales</taxon>
        <taxon>Marasmiineae</taxon>
        <taxon>Mycenaceae</taxon>
        <taxon>Mycena</taxon>
    </lineage>
</organism>
<proteinExistence type="predicted"/>
<evidence type="ECO:0000256" key="1">
    <source>
        <dbReference type="SAM" id="MobiDB-lite"/>
    </source>
</evidence>
<feature type="compositionally biased region" description="Acidic residues" evidence="1">
    <location>
        <begin position="87"/>
        <end position="102"/>
    </location>
</feature>
<dbReference type="Pfam" id="PF04081">
    <property type="entry name" value="DNA_pol_delta_4"/>
    <property type="match status" value="1"/>
</dbReference>
<sequence>MAKPGRNHLDPSTRNTLPLNTLDVTGRASHCFAMSESTDRHRPEASRDALDEEVDGSGSRSDFDKSTTSGSNYSRAAGSDSSSSPEPEYDEWEPDSESDDATTTDGDVDKSADIEVPSSPEESASGEDLPGSHASRRPITRPTLRYATCSRPPHRWRPYIQAEHENRALVALRAFDSSSKYGPCVGMSRMERWERARLLRLSPPAEVHALLSGNRGHWQEYSQCVFDRLL</sequence>
<protein>
    <recommendedName>
        <fullName evidence="4">DNA polymerase delta subunit 4</fullName>
    </recommendedName>
</protein>
<evidence type="ECO:0000313" key="3">
    <source>
        <dbReference type="Proteomes" id="UP000815677"/>
    </source>
</evidence>
<evidence type="ECO:0008006" key="4">
    <source>
        <dbReference type="Google" id="ProtNLM"/>
    </source>
</evidence>
<reference evidence="2" key="1">
    <citation type="submission" date="2014-09" db="EMBL/GenBank/DDBJ databases">
        <title>Genome sequence of the luminous mushroom Mycena chlorophos for searching fungal bioluminescence genes.</title>
        <authorList>
            <person name="Tanaka Y."/>
            <person name="Kasuga D."/>
            <person name="Oba Y."/>
            <person name="Hase S."/>
            <person name="Sato K."/>
            <person name="Oba Y."/>
            <person name="Sakakibara Y."/>
        </authorList>
    </citation>
    <scope>NUCLEOTIDE SEQUENCE</scope>
</reference>
<keyword evidence="3" id="KW-1185">Reference proteome</keyword>
<accession>A0ABQ0LU82</accession>
<dbReference type="PANTHER" id="PTHR14303">
    <property type="entry name" value="DNA POLYMERASE DELTA SUBUNIT 4"/>
    <property type="match status" value="1"/>
</dbReference>
<dbReference type="InterPro" id="IPR007218">
    <property type="entry name" value="DNA_pol_delta_4"/>
</dbReference>
<evidence type="ECO:0000313" key="2">
    <source>
        <dbReference type="EMBL" id="GAT54204.1"/>
    </source>
</evidence>
<name>A0ABQ0LU82_MYCCL</name>
<feature type="compositionally biased region" description="Polar residues" evidence="1">
    <location>
        <begin position="10"/>
        <end position="23"/>
    </location>
</feature>
<gene>
    <name evidence="2" type="ORF">MCHLO_11079</name>
</gene>
<dbReference type="PANTHER" id="PTHR14303:SF0">
    <property type="entry name" value="DNA POLYMERASE DELTA SUBUNIT 4"/>
    <property type="match status" value="1"/>
</dbReference>
<dbReference type="Proteomes" id="UP000815677">
    <property type="component" value="Unassembled WGS sequence"/>
</dbReference>
<dbReference type="EMBL" id="DF848546">
    <property type="protein sequence ID" value="GAT54204.1"/>
    <property type="molecule type" value="Genomic_DNA"/>
</dbReference>
<feature type="compositionally biased region" description="Basic and acidic residues" evidence="1">
    <location>
        <begin position="37"/>
        <end position="49"/>
    </location>
</feature>